<protein>
    <recommendedName>
        <fullName evidence="5 14">Homoserine dehydrogenase</fullName>
        <ecNumber evidence="4 14">1.1.1.3</ecNumber>
    </recommendedName>
</protein>
<evidence type="ECO:0000313" key="18">
    <source>
        <dbReference type="EMBL" id="HDX32224.1"/>
    </source>
</evidence>
<keyword evidence="10 14" id="KW-0486">Methionine biosynthesis</keyword>
<keyword evidence="13 14" id="KW-0521">NADP</keyword>
<dbReference type="InterPro" id="IPR001342">
    <property type="entry name" value="HDH_cat"/>
</dbReference>
<dbReference type="EMBL" id="DSMG01000120">
    <property type="protein sequence ID" value="HDX32224.1"/>
    <property type="molecule type" value="Genomic_DNA"/>
</dbReference>
<evidence type="ECO:0000256" key="9">
    <source>
        <dbReference type="ARBA" id="ARBA00023053"/>
    </source>
</evidence>
<evidence type="ECO:0000256" key="2">
    <source>
        <dbReference type="ARBA" id="ARBA00005062"/>
    </source>
</evidence>
<comment type="catalytic activity">
    <reaction evidence="11">
        <text>L-homoserine + NADP(+) = L-aspartate 4-semialdehyde + NADPH + H(+)</text>
        <dbReference type="Rhea" id="RHEA:15761"/>
        <dbReference type="ChEBI" id="CHEBI:15378"/>
        <dbReference type="ChEBI" id="CHEBI:57476"/>
        <dbReference type="ChEBI" id="CHEBI:57783"/>
        <dbReference type="ChEBI" id="CHEBI:58349"/>
        <dbReference type="ChEBI" id="CHEBI:537519"/>
        <dbReference type="EC" id="1.1.1.3"/>
    </reaction>
    <physiologicalReaction direction="right-to-left" evidence="11">
        <dbReference type="Rhea" id="RHEA:15763"/>
    </physiologicalReaction>
</comment>
<evidence type="ECO:0000256" key="13">
    <source>
        <dbReference type="PIRSR" id="PIRSR036497-2"/>
    </source>
</evidence>
<keyword evidence="7 14" id="KW-0791">Threonine biosynthesis</keyword>
<dbReference type="SUPFAM" id="SSF51735">
    <property type="entry name" value="NAD(P)-binding Rossmann-fold domains"/>
    <property type="match status" value="1"/>
</dbReference>
<accession>A0A7C1JDX0</accession>
<evidence type="ECO:0000259" key="16">
    <source>
        <dbReference type="Pfam" id="PF00742"/>
    </source>
</evidence>
<dbReference type="PROSITE" id="PS01042">
    <property type="entry name" value="HOMOSER_DHGENASE"/>
    <property type="match status" value="1"/>
</dbReference>
<evidence type="ECO:0000256" key="12">
    <source>
        <dbReference type="PIRSR" id="PIRSR036497-1"/>
    </source>
</evidence>
<evidence type="ECO:0000256" key="1">
    <source>
        <dbReference type="ARBA" id="ARBA00005056"/>
    </source>
</evidence>
<keyword evidence="8 14" id="KW-0560">Oxidoreductase</keyword>
<evidence type="ECO:0000256" key="11">
    <source>
        <dbReference type="ARBA" id="ARBA00048841"/>
    </source>
</evidence>
<dbReference type="EC" id="1.1.1.3" evidence="4 14"/>
<dbReference type="AlphaFoldDB" id="A0A7C1JDX0"/>
<comment type="similarity">
    <text evidence="3 15">Belongs to the homoserine dehydrogenase family.</text>
</comment>
<dbReference type="InterPro" id="IPR019811">
    <property type="entry name" value="HDH_CS"/>
</dbReference>
<keyword evidence="9" id="KW-0915">Sodium</keyword>
<keyword evidence="6 14" id="KW-0028">Amino-acid biosynthesis</keyword>
<dbReference type="GO" id="GO:0004412">
    <property type="term" value="F:homoserine dehydrogenase activity"/>
    <property type="evidence" value="ECO:0007669"/>
    <property type="project" value="UniProtKB-EC"/>
</dbReference>
<dbReference type="UniPathway" id="UPA00051">
    <property type="reaction ID" value="UER00465"/>
</dbReference>
<evidence type="ECO:0000256" key="8">
    <source>
        <dbReference type="ARBA" id="ARBA00023002"/>
    </source>
</evidence>
<dbReference type="GO" id="GO:0009086">
    <property type="term" value="P:methionine biosynthetic process"/>
    <property type="evidence" value="ECO:0007669"/>
    <property type="project" value="UniProtKB-KW"/>
</dbReference>
<dbReference type="Pfam" id="PF03447">
    <property type="entry name" value="NAD_binding_3"/>
    <property type="match status" value="1"/>
</dbReference>
<evidence type="ECO:0000256" key="15">
    <source>
        <dbReference type="RuleBase" id="RU004171"/>
    </source>
</evidence>
<evidence type="ECO:0000256" key="7">
    <source>
        <dbReference type="ARBA" id="ARBA00022697"/>
    </source>
</evidence>
<comment type="caution">
    <text evidence="18">The sequence shown here is derived from an EMBL/GenBank/DDBJ whole genome shotgun (WGS) entry which is preliminary data.</text>
</comment>
<dbReference type="InterPro" id="IPR022697">
    <property type="entry name" value="HDH_short"/>
</dbReference>
<evidence type="ECO:0000256" key="3">
    <source>
        <dbReference type="ARBA" id="ARBA00006753"/>
    </source>
</evidence>
<proteinExistence type="inferred from homology"/>
<comment type="pathway">
    <text evidence="2 14">Amino-acid biosynthesis; L-methionine biosynthesis via de novo pathway; L-homoserine from L-aspartate: step 3/3.</text>
</comment>
<evidence type="ECO:0000256" key="5">
    <source>
        <dbReference type="ARBA" id="ARBA00013376"/>
    </source>
</evidence>
<evidence type="ECO:0000256" key="10">
    <source>
        <dbReference type="ARBA" id="ARBA00023167"/>
    </source>
</evidence>
<comment type="pathway">
    <text evidence="1 14">Amino-acid biosynthesis; L-threonine biosynthesis; L-threonine from L-aspartate: step 3/5.</text>
</comment>
<dbReference type="GO" id="GO:0009088">
    <property type="term" value="P:threonine biosynthetic process"/>
    <property type="evidence" value="ECO:0007669"/>
    <property type="project" value="UniProtKB-UniPathway"/>
</dbReference>
<dbReference type="InterPro" id="IPR005106">
    <property type="entry name" value="Asp/hSer_DH_NAD-bd"/>
</dbReference>
<feature type="domain" description="Homoserine dehydrogenase catalytic" evidence="16">
    <location>
        <begin position="167"/>
        <end position="343"/>
    </location>
</feature>
<dbReference type="PANTHER" id="PTHR43331:SF1">
    <property type="entry name" value="HOMOSERINE DEHYDROGENASE"/>
    <property type="match status" value="1"/>
</dbReference>
<evidence type="ECO:0000256" key="4">
    <source>
        <dbReference type="ARBA" id="ARBA00013213"/>
    </source>
</evidence>
<feature type="binding site" evidence="13">
    <location>
        <position position="219"/>
    </location>
    <ligand>
        <name>L-homoserine</name>
        <dbReference type="ChEBI" id="CHEBI:57476"/>
    </ligand>
</feature>
<feature type="domain" description="Aspartate/homoserine dehydrogenase NAD-binding" evidence="17">
    <location>
        <begin position="18"/>
        <end position="158"/>
    </location>
</feature>
<dbReference type="Pfam" id="PF00742">
    <property type="entry name" value="Homoserine_dh"/>
    <property type="match status" value="1"/>
</dbReference>
<dbReference type="PANTHER" id="PTHR43331">
    <property type="entry name" value="HOMOSERINE DEHYDROGENASE"/>
    <property type="match status" value="1"/>
</dbReference>
<evidence type="ECO:0000256" key="6">
    <source>
        <dbReference type="ARBA" id="ARBA00022605"/>
    </source>
</evidence>
<dbReference type="InterPro" id="IPR036291">
    <property type="entry name" value="NAD(P)-bd_dom_sf"/>
</dbReference>
<reference evidence="18" key="1">
    <citation type="journal article" date="2020" name="mSystems">
        <title>Genome- and Community-Level Interaction Insights into Carbon Utilization and Element Cycling Functions of Hydrothermarchaeota in Hydrothermal Sediment.</title>
        <authorList>
            <person name="Zhou Z."/>
            <person name="Liu Y."/>
            <person name="Xu W."/>
            <person name="Pan J."/>
            <person name="Luo Z.H."/>
            <person name="Li M."/>
        </authorList>
    </citation>
    <scope>NUCLEOTIDE SEQUENCE [LARGE SCALE GENOMIC DNA]</scope>
    <source>
        <strain evidence="18">SpSt-289</strain>
    </source>
</reference>
<dbReference type="Gene3D" id="3.40.50.720">
    <property type="entry name" value="NAD(P)-binding Rossmann-like Domain"/>
    <property type="match status" value="1"/>
</dbReference>
<organism evidence="18">
    <name type="scientific">Caldilinea aerophila</name>
    <dbReference type="NCBI Taxonomy" id="133453"/>
    <lineage>
        <taxon>Bacteria</taxon>
        <taxon>Bacillati</taxon>
        <taxon>Chloroflexota</taxon>
        <taxon>Caldilineae</taxon>
        <taxon>Caldilineales</taxon>
        <taxon>Caldilineaceae</taxon>
        <taxon>Caldilinea</taxon>
    </lineage>
</organism>
<gene>
    <name evidence="18" type="ORF">ENQ20_12180</name>
</gene>
<feature type="active site" description="Proton donor" evidence="12">
    <location>
        <position position="234"/>
    </location>
</feature>
<feature type="binding site" evidence="13">
    <location>
        <position position="135"/>
    </location>
    <ligand>
        <name>NADPH</name>
        <dbReference type="ChEBI" id="CHEBI:57783"/>
    </ligand>
</feature>
<dbReference type="SUPFAM" id="SSF55347">
    <property type="entry name" value="Glyceraldehyde-3-phosphate dehydrogenase-like, C-terminal domain"/>
    <property type="match status" value="1"/>
</dbReference>
<dbReference type="UniPathway" id="UPA00050">
    <property type="reaction ID" value="UER00063"/>
</dbReference>
<evidence type="ECO:0000256" key="14">
    <source>
        <dbReference type="RuleBase" id="RU000579"/>
    </source>
</evidence>
<dbReference type="PIRSF" id="PIRSF036497">
    <property type="entry name" value="HDH_short"/>
    <property type="match status" value="1"/>
</dbReference>
<dbReference type="Gene3D" id="3.30.360.10">
    <property type="entry name" value="Dihydrodipicolinate Reductase, domain 2"/>
    <property type="match status" value="1"/>
</dbReference>
<evidence type="ECO:0000259" key="17">
    <source>
        <dbReference type="Pfam" id="PF03447"/>
    </source>
</evidence>
<dbReference type="GO" id="GO:0050661">
    <property type="term" value="F:NADP binding"/>
    <property type="evidence" value="ECO:0007669"/>
    <property type="project" value="InterPro"/>
</dbReference>
<sequence length="351" mass="37392">MTTLRTTDLRTVDLALIGLGAVNRNVLRIFETKGPILAQRYGLAFRVVCAADSSGVAVNLAGFDPAALRRFKEAGGRVCELADFLAGATLTDALASLACDLVLEASPVNLDTGEPGLSAVRAVLRRGISVVLANKGPLALAYRELHELAAASGARLAFSATVCGALPVINIGRRDLIAAEILALRGVFNATTNFILAELAAGRSYADALSEAQRRGIAERDPRLDVEGWDTACKLVILANSVLGVDAALANVSVQGIIDVTPEELAQAAQRGQTIKLLASAERREEGYAFSVRPVAVDIHSFLGQCSGWEMGVEIESDLYGRMFYKIWEREPLPTAAAMVRDAVNLMRQSE</sequence>
<name>A0A7C1JDX0_9CHLR</name>
<dbReference type="FunFam" id="3.30.360.10:FF:000005">
    <property type="entry name" value="Homoserine dehydrogenase"/>
    <property type="match status" value="1"/>
</dbReference>